<protein>
    <submittedName>
        <fullName evidence="1">Uncharacterized protein</fullName>
    </submittedName>
</protein>
<proteinExistence type="predicted"/>
<evidence type="ECO:0000313" key="2">
    <source>
        <dbReference type="Proteomes" id="UP000199024"/>
    </source>
</evidence>
<reference evidence="1 2" key="1">
    <citation type="submission" date="2016-10" db="EMBL/GenBank/DDBJ databases">
        <authorList>
            <person name="de Groot N.N."/>
        </authorList>
    </citation>
    <scope>NUCLEOTIDE SEQUENCE [LARGE SCALE GENOMIC DNA]</scope>
    <source>
        <strain evidence="1 2">DSM 21001</strain>
    </source>
</reference>
<keyword evidence="2" id="KW-1185">Reference proteome</keyword>
<sequence length="133" mass="14995">MNAYDSKFHDGFVDGLLIREPQVIIFIRTASNESFALVANDVTRMRVDSLLQGNVIFDIVMRQGEDLTRSDVDVYGFAASPDGEKLAVDKLERLRTENRVALEINPSYGCECFLIAQAVTLIPRSELKNLNLW</sequence>
<dbReference type="EMBL" id="FOZL01000002">
    <property type="protein sequence ID" value="SFS20757.1"/>
    <property type="molecule type" value="Genomic_DNA"/>
</dbReference>
<evidence type="ECO:0000313" key="1">
    <source>
        <dbReference type="EMBL" id="SFS20757.1"/>
    </source>
</evidence>
<dbReference type="AlphaFoldDB" id="A0A1I6MYN1"/>
<organism evidence="1 2">
    <name type="scientific">Granulicella pectinivorans</name>
    <dbReference type="NCBI Taxonomy" id="474950"/>
    <lineage>
        <taxon>Bacteria</taxon>
        <taxon>Pseudomonadati</taxon>
        <taxon>Acidobacteriota</taxon>
        <taxon>Terriglobia</taxon>
        <taxon>Terriglobales</taxon>
        <taxon>Acidobacteriaceae</taxon>
        <taxon>Granulicella</taxon>
    </lineage>
</organism>
<accession>A0A1I6MYN1</accession>
<gene>
    <name evidence="1" type="ORF">SAMN05421771_3806</name>
</gene>
<dbReference type="RefSeq" id="WP_089842619.1">
    <property type="nucleotide sequence ID" value="NZ_FOZL01000002.1"/>
</dbReference>
<name>A0A1I6MYN1_9BACT</name>
<dbReference type="Proteomes" id="UP000199024">
    <property type="component" value="Unassembled WGS sequence"/>
</dbReference>